<dbReference type="InterPro" id="IPR032818">
    <property type="entry name" value="DedA-like"/>
</dbReference>
<evidence type="ECO:0000313" key="10">
    <source>
        <dbReference type="EMBL" id="MCD5309718.1"/>
    </source>
</evidence>
<feature type="compositionally biased region" description="Basic and acidic residues" evidence="8">
    <location>
        <begin position="221"/>
        <end position="235"/>
    </location>
</feature>
<dbReference type="RefSeq" id="WP_231438876.1">
    <property type="nucleotide sequence ID" value="NZ_JAJOMB010000001.1"/>
</dbReference>
<evidence type="ECO:0000256" key="5">
    <source>
        <dbReference type="ARBA" id="ARBA00022989"/>
    </source>
</evidence>
<dbReference type="GO" id="GO:0005886">
    <property type="term" value="C:plasma membrane"/>
    <property type="evidence" value="ECO:0007669"/>
    <property type="project" value="UniProtKB-SubCell"/>
</dbReference>
<comment type="subcellular location">
    <subcellularLocation>
        <location evidence="1 7">Cell membrane</location>
        <topology evidence="1 7">Multi-pass membrane protein</topology>
    </subcellularLocation>
</comment>
<name>A0A9X1SWS0_9ACTN</name>
<keyword evidence="5 7" id="KW-1133">Transmembrane helix</keyword>
<protein>
    <submittedName>
        <fullName evidence="10">VTT domain-containing protein</fullName>
    </submittedName>
</protein>
<gene>
    <name evidence="10" type="ORF">LR394_02335</name>
</gene>
<evidence type="ECO:0000256" key="2">
    <source>
        <dbReference type="ARBA" id="ARBA00010792"/>
    </source>
</evidence>
<feature type="transmembrane region" description="Helical" evidence="7">
    <location>
        <begin position="152"/>
        <end position="174"/>
    </location>
</feature>
<evidence type="ECO:0000259" key="9">
    <source>
        <dbReference type="Pfam" id="PF09335"/>
    </source>
</evidence>
<keyword evidence="4 7" id="KW-0812">Transmembrane</keyword>
<dbReference type="AlphaFoldDB" id="A0A9X1SWS0"/>
<feature type="domain" description="VTT" evidence="9">
    <location>
        <begin position="45"/>
        <end position="172"/>
    </location>
</feature>
<evidence type="ECO:0000256" key="7">
    <source>
        <dbReference type="RuleBase" id="RU367016"/>
    </source>
</evidence>
<keyword evidence="3 7" id="KW-1003">Cell membrane</keyword>
<evidence type="ECO:0000256" key="6">
    <source>
        <dbReference type="ARBA" id="ARBA00023136"/>
    </source>
</evidence>
<dbReference type="EMBL" id="JAJOMB010000001">
    <property type="protein sequence ID" value="MCD5309718.1"/>
    <property type="molecule type" value="Genomic_DNA"/>
</dbReference>
<evidence type="ECO:0000313" key="11">
    <source>
        <dbReference type="Proteomes" id="UP001138997"/>
    </source>
</evidence>
<reference evidence="10" key="1">
    <citation type="submission" date="2021-11" db="EMBL/GenBank/DDBJ databases">
        <title>Streptomyces corallinus and Kineosporia corallina sp. nov., two new coral-derived marine actinobacteria.</title>
        <authorList>
            <person name="Buangrab K."/>
            <person name="Sutthacheep M."/>
            <person name="Yeemin T."/>
            <person name="Harunari E."/>
            <person name="Igarashi Y."/>
            <person name="Sripreechasak P."/>
            <person name="Kanchanasin P."/>
            <person name="Tanasupawat S."/>
            <person name="Phongsopitanun W."/>
        </authorList>
    </citation>
    <scope>NUCLEOTIDE SEQUENCE</scope>
    <source>
        <strain evidence="10">JCM 31032</strain>
    </source>
</reference>
<comment type="caution">
    <text evidence="10">The sequence shown here is derived from an EMBL/GenBank/DDBJ whole genome shotgun (WGS) entry which is preliminary data.</text>
</comment>
<dbReference type="InterPro" id="IPR032816">
    <property type="entry name" value="VTT_dom"/>
</dbReference>
<evidence type="ECO:0000256" key="3">
    <source>
        <dbReference type="ARBA" id="ARBA00022475"/>
    </source>
</evidence>
<evidence type="ECO:0000256" key="8">
    <source>
        <dbReference type="SAM" id="MobiDB-lite"/>
    </source>
</evidence>
<dbReference type="PANTHER" id="PTHR30353:SF0">
    <property type="entry name" value="TRANSMEMBRANE PROTEIN"/>
    <property type="match status" value="1"/>
</dbReference>
<keyword evidence="11" id="KW-1185">Reference proteome</keyword>
<feature type="transmembrane region" description="Helical" evidence="7">
    <location>
        <begin position="24"/>
        <end position="45"/>
    </location>
</feature>
<accession>A0A9X1SWS0</accession>
<evidence type="ECO:0000256" key="4">
    <source>
        <dbReference type="ARBA" id="ARBA00022692"/>
    </source>
</evidence>
<evidence type="ECO:0000256" key="1">
    <source>
        <dbReference type="ARBA" id="ARBA00004651"/>
    </source>
</evidence>
<proteinExistence type="inferred from homology"/>
<sequence>MSVPMALGPEWLAPDTLLTNLGDVALWVSALIIFAECGLLLGFFLPGDSLLFSVGLFIGRGDIHFPIWLACVVLTAAAFAGNVVGYEIGRKAGPAIFTKEDSKLFKREYVDKTMAFFDHYGPVAIVLARFVPLVRTFITVTAGVGKMDRRRYLTYSFIGAVLWAAGLTLLGRVLGGIPLFRDHLEAGLLLLVALTVIPMAFEAWRHRRRAKNADPVATAEAAHEAGEEPIPHPGK</sequence>
<feature type="transmembrane region" description="Helical" evidence="7">
    <location>
        <begin position="186"/>
        <end position="204"/>
    </location>
</feature>
<dbReference type="Proteomes" id="UP001138997">
    <property type="component" value="Unassembled WGS sequence"/>
</dbReference>
<feature type="region of interest" description="Disordered" evidence="8">
    <location>
        <begin position="215"/>
        <end position="235"/>
    </location>
</feature>
<organism evidence="10 11">
    <name type="scientific">Kineosporia babensis</name>
    <dbReference type="NCBI Taxonomy" id="499548"/>
    <lineage>
        <taxon>Bacteria</taxon>
        <taxon>Bacillati</taxon>
        <taxon>Actinomycetota</taxon>
        <taxon>Actinomycetes</taxon>
        <taxon>Kineosporiales</taxon>
        <taxon>Kineosporiaceae</taxon>
        <taxon>Kineosporia</taxon>
    </lineage>
</organism>
<feature type="transmembrane region" description="Helical" evidence="7">
    <location>
        <begin position="65"/>
        <end position="84"/>
    </location>
</feature>
<feature type="transmembrane region" description="Helical" evidence="7">
    <location>
        <begin position="120"/>
        <end position="140"/>
    </location>
</feature>
<dbReference type="Pfam" id="PF09335">
    <property type="entry name" value="VTT_dom"/>
    <property type="match status" value="1"/>
</dbReference>
<keyword evidence="6 7" id="KW-0472">Membrane</keyword>
<dbReference type="PANTHER" id="PTHR30353">
    <property type="entry name" value="INNER MEMBRANE PROTEIN DEDA-RELATED"/>
    <property type="match status" value="1"/>
</dbReference>
<comment type="similarity">
    <text evidence="2 7">Belongs to the DedA family.</text>
</comment>